<dbReference type="SUPFAM" id="SSF51445">
    <property type="entry name" value="(Trans)glycosidases"/>
    <property type="match status" value="1"/>
</dbReference>
<evidence type="ECO:0000256" key="2">
    <source>
        <dbReference type="ARBA" id="ARBA00001913"/>
    </source>
</evidence>
<evidence type="ECO:0000256" key="11">
    <source>
        <dbReference type="RuleBase" id="RU003615"/>
    </source>
</evidence>
<dbReference type="SUPFAM" id="SSF51011">
    <property type="entry name" value="Glycosyl hydrolase domain"/>
    <property type="match status" value="1"/>
</dbReference>
<comment type="caution">
    <text evidence="16">The sequence shown here is derived from an EMBL/GenBank/DDBJ whole genome shotgun (WGS) entry which is preliminary data.</text>
</comment>
<dbReference type="Proteomes" id="UP001156706">
    <property type="component" value="Unassembled WGS sequence"/>
</dbReference>
<organism evidence="16 17">
    <name type="scientific">Chitinimonas prasina</name>
    <dbReference type="NCBI Taxonomy" id="1434937"/>
    <lineage>
        <taxon>Bacteria</taxon>
        <taxon>Pseudomonadati</taxon>
        <taxon>Pseudomonadota</taxon>
        <taxon>Betaproteobacteria</taxon>
        <taxon>Neisseriales</taxon>
        <taxon>Chitinibacteraceae</taxon>
        <taxon>Chitinimonas</taxon>
    </lineage>
</organism>
<sequence>MFERNRRYLACLAVLSLAACGGGGGGGDGGGTTTPPTTPTRPVLDPTYRASGRAAAGDTFVHLFEWKWTDIASECETQLGPKGYKAVQVSPPQEDIQGSQWWTRYQPVSYSIGLSRSGSSTEFVDMVNRCKAVGVGIYVDAVINHMSAGSGTGRNGTVYGKYSYPGLYTQADFHPACAINNYQSAANVQDCELVGLADLKTDSATVQQRIADYLLALSRLGVAGFRLDAAKHIQPVELNGVISKVNQALAAEGRALPYYFAEVIDYGGEGVTARDYFGLGYSTAGAMDITEFKFRGIGDKFLGTGGQKLAQLNPNGASGSQFSETAWGLMPADKAVVFVENHDSQREGGISYRDGAAYRLAHVWMLAQPYGYPSVMSSYGFDRNSQAGRDAGPPAPAACASALEAASVGSWVCEHRDPLIANMVAFRRAVAGAPVANWWDNGGNAIAFSRGDKGFVLINRETVDLNRSFDTGLPAGSYCDVLAGGKQAGTCLGRVVVVGADGKASLNLGGNAAVVLQAGIRL</sequence>
<comment type="cofactor">
    <cofactor evidence="2">
        <name>Ca(2+)</name>
        <dbReference type="ChEBI" id="CHEBI:29108"/>
    </cofactor>
</comment>
<evidence type="ECO:0000256" key="9">
    <source>
        <dbReference type="ARBA" id="ARBA00023277"/>
    </source>
</evidence>
<dbReference type="SMART" id="SM00642">
    <property type="entry name" value="Aamy"/>
    <property type="match status" value="1"/>
</dbReference>
<reference evidence="17" key="1">
    <citation type="journal article" date="2019" name="Int. J. Syst. Evol. Microbiol.">
        <title>The Global Catalogue of Microorganisms (GCM) 10K type strain sequencing project: providing services to taxonomists for standard genome sequencing and annotation.</title>
        <authorList>
            <consortium name="The Broad Institute Genomics Platform"/>
            <consortium name="The Broad Institute Genome Sequencing Center for Infectious Disease"/>
            <person name="Wu L."/>
            <person name="Ma J."/>
        </authorList>
    </citation>
    <scope>NUCLEOTIDE SEQUENCE [LARGE SCALE GENOMIC DNA]</scope>
    <source>
        <strain evidence="17">NBRC 110044</strain>
    </source>
</reference>
<protein>
    <recommendedName>
        <fullName evidence="5 12">Alpha-amylase</fullName>
        <ecNumber evidence="4 12">3.2.1.1</ecNumber>
    </recommendedName>
</protein>
<feature type="chain" id="PRO_5046109125" description="Alpha-amylase" evidence="13">
    <location>
        <begin position="22"/>
        <end position="522"/>
    </location>
</feature>
<feature type="domain" description="Alpha-amylase C-terminal" evidence="14">
    <location>
        <begin position="436"/>
        <end position="521"/>
    </location>
</feature>
<evidence type="ECO:0000256" key="5">
    <source>
        <dbReference type="ARBA" id="ARBA00017303"/>
    </source>
</evidence>
<feature type="domain" description="Glycosyl hydrolase family 13 catalytic" evidence="15">
    <location>
        <begin position="58"/>
        <end position="427"/>
    </location>
</feature>
<dbReference type="InterPro" id="IPR006046">
    <property type="entry name" value="Alpha_amylase"/>
</dbReference>
<dbReference type="InterPro" id="IPR006048">
    <property type="entry name" value="A-amylase/branching_C"/>
</dbReference>
<evidence type="ECO:0000256" key="4">
    <source>
        <dbReference type="ARBA" id="ARBA00012595"/>
    </source>
</evidence>
<dbReference type="EC" id="3.2.1.1" evidence="4 12"/>
<dbReference type="CDD" id="cd11317">
    <property type="entry name" value="AmyAc_bac_euk_AmyA"/>
    <property type="match status" value="1"/>
</dbReference>
<dbReference type="PRINTS" id="PR00110">
    <property type="entry name" value="ALPHAAMYLASE"/>
</dbReference>
<dbReference type="RefSeq" id="WP_284196727.1">
    <property type="nucleotide sequence ID" value="NZ_BSOG01000002.1"/>
</dbReference>
<dbReference type="Gene3D" id="2.60.40.1180">
    <property type="entry name" value="Golgi alpha-mannosidase II"/>
    <property type="match status" value="1"/>
</dbReference>
<evidence type="ECO:0000256" key="8">
    <source>
        <dbReference type="ARBA" id="ARBA00022837"/>
    </source>
</evidence>
<comment type="catalytic activity">
    <reaction evidence="1 12">
        <text>Endohydrolysis of (1-&gt;4)-alpha-D-glucosidic linkages in polysaccharides containing three or more (1-&gt;4)-alpha-linked D-glucose units.</text>
        <dbReference type="EC" id="3.2.1.1"/>
    </reaction>
</comment>
<evidence type="ECO:0000313" key="17">
    <source>
        <dbReference type="Proteomes" id="UP001156706"/>
    </source>
</evidence>
<dbReference type="InterPro" id="IPR013780">
    <property type="entry name" value="Glyco_hydro_b"/>
</dbReference>
<keyword evidence="6" id="KW-0479">Metal-binding</keyword>
<evidence type="ECO:0000256" key="7">
    <source>
        <dbReference type="ARBA" id="ARBA00022801"/>
    </source>
</evidence>
<dbReference type="InterPro" id="IPR006047">
    <property type="entry name" value="GH13_cat_dom"/>
</dbReference>
<evidence type="ECO:0000256" key="1">
    <source>
        <dbReference type="ARBA" id="ARBA00000548"/>
    </source>
</evidence>
<keyword evidence="13" id="KW-0732">Signal</keyword>
<name>A0ABQ5YK34_9NEIS</name>
<evidence type="ECO:0000259" key="14">
    <source>
        <dbReference type="SMART" id="SM00632"/>
    </source>
</evidence>
<dbReference type="Pfam" id="PF02806">
    <property type="entry name" value="Alpha-amylase_C"/>
    <property type="match status" value="1"/>
</dbReference>
<evidence type="ECO:0000256" key="12">
    <source>
        <dbReference type="RuleBase" id="RU361134"/>
    </source>
</evidence>
<dbReference type="PANTHER" id="PTHR43447">
    <property type="entry name" value="ALPHA-AMYLASE"/>
    <property type="match status" value="1"/>
</dbReference>
<accession>A0ABQ5YK34</accession>
<keyword evidence="17" id="KW-1185">Reference proteome</keyword>
<evidence type="ECO:0000256" key="10">
    <source>
        <dbReference type="ARBA" id="ARBA00023295"/>
    </source>
</evidence>
<dbReference type="Pfam" id="PF00128">
    <property type="entry name" value="Alpha-amylase"/>
    <property type="match status" value="1"/>
</dbReference>
<dbReference type="EMBL" id="BSOG01000002">
    <property type="protein sequence ID" value="GLR13636.1"/>
    <property type="molecule type" value="Genomic_DNA"/>
</dbReference>
<evidence type="ECO:0000313" key="16">
    <source>
        <dbReference type="EMBL" id="GLR13636.1"/>
    </source>
</evidence>
<evidence type="ECO:0000259" key="15">
    <source>
        <dbReference type="SMART" id="SM00642"/>
    </source>
</evidence>
<comment type="similarity">
    <text evidence="3 11">Belongs to the glycosyl hydrolase 13 family.</text>
</comment>
<dbReference type="PROSITE" id="PS51257">
    <property type="entry name" value="PROKAR_LIPOPROTEIN"/>
    <property type="match status" value="1"/>
</dbReference>
<evidence type="ECO:0000256" key="13">
    <source>
        <dbReference type="SAM" id="SignalP"/>
    </source>
</evidence>
<proteinExistence type="inferred from homology"/>
<dbReference type="InterPro" id="IPR017853">
    <property type="entry name" value="GH"/>
</dbReference>
<keyword evidence="8" id="KW-0106">Calcium</keyword>
<gene>
    <name evidence="16" type="ORF">GCM10007907_24260</name>
</gene>
<dbReference type="InterPro" id="IPR031319">
    <property type="entry name" value="A-amylase_C"/>
</dbReference>
<evidence type="ECO:0000256" key="6">
    <source>
        <dbReference type="ARBA" id="ARBA00022723"/>
    </source>
</evidence>
<dbReference type="Gene3D" id="3.20.20.80">
    <property type="entry name" value="Glycosidases"/>
    <property type="match status" value="1"/>
</dbReference>
<dbReference type="SMART" id="SM00632">
    <property type="entry name" value="Aamy_C"/>
    <property type="match status" value="1"/>
</dbReference>
<keyword evidence="7 12" id="KW-0378">Hydrolase</keyword>
<evidence type="ECO:0000256" key="3">
    <source>
        <dbReference type="ARBA" id="ARBA00008061"/>
    </source>
</evidence>
<keyword evidence="9 12" id="KW-0119">Carbohydrate metabolism</keyword>
<keyword evidence="10 12" id="KW-0326">Glycosidase</keyword>
<feature type="signal peptide" evidence="13">
    <location>
        <begin position="1"/>
        <end position="21"/>
    </location>
</feature>